<dbReference type="EMBL" id="JAVLUS010000026">
    <property type="protein sequence ID" value="MDS1116493.1"/>
    <property type="molecule type" value="Genomic_DNA"/>
</dbReference>
<dbReference type="InterPro" id="IPR029068">
    <property type="entry name" value="Glyas_Bleomycin-R_OHBP_Dase"/>
</dbReference>
<dbReference type="InterPro" id="IPR004360">
    <property type="entry name" value="Glyas_Fos-R_dOase_dom"/>
</dbReference>
<organism evidence="2 3">
    <name type="scientific">Gordonia westfalica</name>
    <dbReference type="NCBI Taxonomy" id="158898"/>
    <lineage>
        <taxon>Bacteria</taxon>
        <taxon>Bacillati</taxon>
        <taxon>Actinomycetota</taxon>
        <taxon>Actinomycetes</taxon>
        <taxon>Mycobacteriales</taxon>
        <taxon>Gordoniaceae</taxon>
        <taxon>Gordonia</taxon>
    </lineage>
</organism>
<sequence length="126" mass="13268">MTTLSLTAIRVGDLVRSVEFYTSGCGFVLEREFTTPTFRAAIVRAGSAGLELILPADDDVTDPADHGNMLRKFVLNTADPAATMSRAGAFGGTVITPAAEHPAYGMTIGVLADPDGYELEFVGRTA</sequence>
<dbReference type="InterPro" id="IPR037523">
    <property type="entry name" value="VOC_core"/>
</dbReference>
<reference evidence="2 3" key="1">
    <citation type="submission" date="2023-08" db="EMBL/GenBank/DDBJ databases">
        <title>Bioegradation of LLDPE and BLDPE plastic by marine bacteria from coast plastic debris.</title>
        <authorList>
            <person name="Rong Z."/>
        </authorList>
    </citation>
    <scope>NUCLEOTIDE SEQUENCE [LARGE SCALE GENOMIC DNA]</scope>
    <source>
        <strain evidence="2 3">Z-2</strain>
    </source>
</reference>
<dbReference type="RefSeq" id="WP_310952272.1">
    <property type="nucleotide sequence ID" value="NZ_JAVLUS010000026.1"/>
</dbReference>
<feature type="domain" description="VOC" evidence="1">
    <location>
        <begin position="3"/>
        <end position="124"/>
    </location>
</feature>
<proteinExistence type="predicted"/>
<dbReference type="PROSITE" id="PS51819">
    <property type="entry name" value="VOC"/>
    <property type="match status" value="1"/>
</dbReference>
<dbReference type="Gene3D" id="3.10.180.10">
    <property type="entry name" value="2,3-Dihydroxybiphenyl 1,2-Dioxygenase, domain 1"/>
    <property type="match status" value="1"/>
</dbReference>
<protein>
    <submittedName>
        <fullName evidence="2">VOC family protein</fullName>
    </submittedName>
</protein>
<accession>A0ABU2GYG3</accession>
<dbReference type="Pfam" id="PF00903">
    <property type="entry name" value="Glyoxalase"/>
    <property type="match status" value="1"/>
</dbReference>
<evidence type="ECO:0000259" key="1">
    <source>
        <dbReference type="PROSITE" id="PS51819"/>
    </source>
</evidence>
<gene>
    <name evidence="2" type="ORF">RD149_22355</name>
</gene>
<dbReference type="Proteomes" id="UP001265083">
    <property type="component" value="Unassembled WGS sequence"/>
</dbReference>
<dbReference type="SUPFAM" id="SSF54593">
    <property type="entry name" value="Glyoxalase/Bleomycin resistance protein/Dihydroxybiphenyl dioxygenase"/>
    <property type="match status" value="1"/>
</dbReference>
<name>A0ABU2GYG3_9ACTN</name>
<comment type="caution">
    <text evidence="2">The sequence shown here is derived from an EMBL/GenBank/DDBJ whole genome shotgun (WGS) entry which is preliminary data.</text>
</comment>
<evidence type="ECO:0000313" key="2">
    <source>
        <dbReference type="EMBL" id="MDS1116493.1"/>
    </source>
</evidence>
<evidence type="ECO:0000313" key="3">
    <source>
        <dbReference type="Proteomes" id="UP001265083"/>
    </source>
</evidence>
<keyword evidence="3" id="KW-1185">Reference proteome</keyword>